<name>A0A6G3R354_9ACTN</name>
<comment type="caution">
    <text evidence="6">The sequence shown here is derived from an EMBL/GenBank/DDBJ whole genome shotgun (WGS) entry which is preliminary data.</text>
</comment>
<dbReference type="CDD" id="cd00830">
    <property type="entry name" value="KAS_III"/>
    <property type="match status" value="1"/>
</dbReference>
<protein>
    <submittedName>
        <fullName evidence="6">Ketoacyl-ACP synthase III</fullName>
    </submittedName>
</protein>
<dbReference type="PANTHER" id="PTHR34069">
    <property type="entry name" value="3-OXOACYL-[ACYL-CARRIER-PROTEIN] SYNTHASE 3"/>
    <property type="match status" value="1"/>
</dbReference>
<keyword evidence="1" id="KW-0963">Cytoplasm</keyword>
<evidence type="ECO:0000256" key="1">
    <source>
        <dbReference type="ARBA" id="ARBA00022490"/>
    </source>
</evidence>
<evidence type="ECO:0000259" key="4">
    <source>
        <dbReference type="Pfam" id="PF08541"/>
    </source>
</evidence>
<dbReference type="PANTHER" id="PTHR34069:SF2">
    <property type="entry name" value="BETA-KETOACYL-[ACYL-CARRIER-PROTEIN] SYNTHASE III"/>
    <property type="match status" value="1"/>
</dbReference>
<dbReference type="InterPro" id="IPR013747">
    <property type="entry name" value="ACP_syn_III_C"/>
</dbReference>
<dbReference type="InterPro" id="IPR013751">
    <property type="entry name" value="ACP_syn_III_N"/>
</dbReference>
<keyword evidence="2" id="KW-0808">Transferase</keyword>
<evidence type="ECO:0000256" key="3">
    <source>
        <dbReference type="ARBA" id="ARBA00023315"/>
    </source>
</evidence>
<dbReference type="Gene3D" id="3.40.47.10">
    <property type="match status" value="1"/>
</dbReference>
<feature type="domain" description="Beta-ketoacyl-[acyl-carrier-protein] synthase III N-terminal" evidence="5">
    <location>
        <begin position="117"/>
        <end position="196"/>
    </location>
</feature>
<reference evidence="6" key="1">
    <citation type="submission" date="2020-01" db="EMBL/GenBank/DDBJ databases">
        <title>Insect and environment-associated Actinomycetes.</title>
        <authorList>
            <person name="Currrie C."/>
            <person name="Chevrette M."/>
            <person name="Carlson C."/>
            <person name="Stubbendieck R."/>
            <person name="Wendt-Pienkowski E."/>
        </authorList>
    </citation>
    <scope>NUCLEOTIDE SEQUENCE</scope>
    <source>
        <strain evidence="6">SID14436</strain>
    </source>
</reference>
<keyword evidence="3" id="KW-0012">Acyltransferase</keyword>
<accession>A0A6G3R354</accession>
<sequence length="322" mass="34621">MDDETSLWRESGLRLSGFGHYYPRLLLENGSAEDPAGNAVDEAVIGRLDVRSRHVADEDETPAYMAVRAAHSALEQAGVTPDELDLVIVSNWTDRQFVPEWAPHTAHLLGAGRALAFDVCGACTGFVHGVQTAAAYFGTHSAWRHALVVSSERFSRRVRPGSKGELIVGDAAGAAVLSRGAEPDAGLWDSLLISDGSGRETVTAHPPNGWIKSSRELVSIAAASHADLAARMLARSGVKMDEIDWVVPHPGTGQLHAAVRERLSIPQERFVTNYEIRANTGSASVPIVLSEMARDGRLTPGDLCYTPTVGSGWYYGGLLFRV</sequence>
<dbReference type="EMBL" id="JAAGMD010000791">
    <property type="protein sequence ID" value="NEA89867.1"/>
    <property type="molecule type" value="Genomic_DNA"/>
</dbReference>
<proteinExistence type="predicted"/>
<evidence type="ECO:0000313" key="6">
    <source>
        <dbReference type="EMBL" id="NEA89867.1"/>
    </source>
</evidence>
<organism evidence="6">
    <name type="scientific">Streptomyces sp. SID14436</name>
    <dbReference type="NCBI Taxonomy" id="2706070"/>
    <lineage>
        <taxon>Bacteria</taxon>
        <taxon>Bacillati</taxon>
        <taxon>Actinomycetota</taxon>
        <taxon>Actinomycetes</taxon>
        <taxon>Kitasatosporales</taxon>
        <taxon>Streptomycetaceae</taxon>
        <taxon>Streptomyces</taxon>
    </lineage>
</organism>
<dbReference type="AlphaFoldDB" id="A0A6G3R354"/>
<dbReference type="InterPro" id="IPR016039">
    <property type="entry name" value="Thiolase-like"/>
</dbReference>
<evidence type="ECO:0000259" key="5">
    <source>
        <dbReference type="Pfam" id="PF08545"/>
    </source>
</evidence>
<evidence type="ECO:0000256" key="2">
    <source>
        <dbReference type="ARBA" id="ARBA00022679"/>
    </source>
</evidence>
<dbReference type="Pfam" id="PF08541">
    <property type="entry name" value="ACP_syn_III_C"/>
    <property type="match status" value="1"/>
</dbReference>
<gene>
    <name evidence="6" type="ORF">G3I53_28450</name>
</gene>
<dbReference type="Pfam" id="PF08545">
    <property type="entry name" value="ACP_syn_III"/>
    <property type="match status" value="1"/>
</dbReference>
<dbReference type="GO" id="GO:0004315">
    <property type="term" value="F:3-oxoacyl-[acyl-carrier-protein] synthase activity"/>
    <property type="evidence" value="ECO:0007669"/>
    <property type="project" value="InterPro"/>
</dbReference>
<dbReference type="RefSeq" id="WP_164333310.1">
    <property type="nucleotide sequence ID" value="NZ_JAAGMD010000791.1"/>
</dbReference>
<dbReference type="SUPFAM" id="SSF53901">
    <property type="entry name" value="Thiolase-like"/>
    <property type="match status" value="1"/>
</dbReference>
<dbReference type="GO" id="GO:0006633">
    <property type="term" value="P:fatty acid biosynthetic process"/>
    <property type="evidence" value="ECO:0007669"/>
    <property type="project" value="InterPro"/>
</dbReference>
<feature type="domain" description="Beta-ketoacyl-[acyl-carrier-protein] synthase III C-terminal" evidence="4">
    <location>
        <begin position="233"/>
        <end position="321"/>
    </location>
</feature>
<dbReference type="GO" id="GO:0044550">
    <property type="term" value="P:secondary metabolite biosynthetic process"/>
    <property type="evidence" value="ECO:0007669"/>
    <property type="project" value="TreeGrafter"/>
</dbReference>